<proteinExistence type="inferred from homology"/>
<feature type="non-terminal residue" evidence="9">
    <location>
        <position position="263"/>
    </location>
</feature>
<comment type="subunit">
    <text evidence="2">Homodimer.</text>
</comment>
<dbReference type="Gene3D" id="3.40.50.2000">
    <property type="entry name" value="Glycogen Phosphorylase B"/>
    <property type="match status" value="2"/>
</dbReference>
<keyword evidence="3" id="KW-0313">Glucose metabolism</keyword>
<comment type="similarity">
    <text evidence="1">Belongs to the glycosyltransferase group 1 family. Glycosyltransferase 4 subfamily.</text>
</comment>
<dbReference type="GO" id="GO:0016757">
    <property type="term" value="F:glycosyltransferase activity"/>
    <property type="evidence" value="ECO:0007669"/>
    <property type="project" value="UniProtKB-KW"/>
</dbReference>
<name>X0VIL0_9ZZZZ</name>
<dbReference type="EMBL" id="BARS01029997">
    <property type="protein sequence ID" value="GAG11012.1"/>
    <property type="molecule type" value="Genomic_DNA"/>
</dbReference>
<dbReference type="InterPro" id="IPR052078">
    <property type="entry name" value="Trehalose_Metab_GTase"/>
</dbReference>
<dbReference type="Pfam" id="PF21269">
    <property type="entry name" value="TreT_GT1"/>
    <property type="match status" value="1"/>
</dbReference>
<accession>X0VIL0</accession>
<evidence type="ECO:0000256" key="2">
    <source>
        <dbReference type="ARBA" id="ARBA00011738"/>
    </source>
</evidence>
<gene>
    <name evidence="9" type="ORF">S01H1_46824</name>
</gene>
<evidence type="ECO:0000256" key="1">
    <source>
        <dbReference type="ARBA" id="ARBA00009481"/>
    </source>
</evidence>
<dbReference type="PANTHER" id="PTHR47779">
    <property type="entry name" value="SYNTHASE (CCG-9), PUTATIVE (AFU_ORTHOLOGUE AFUA_3G12100)-RELATED"/>
    <property type="match status" value="1"/>
</dbReference>
<evidence type="ECO:0000259" key="8">
    <source>
        <dbReference type="Pfam" id="PF21269"/>
    </source>
</evidence>
<protein>
    <submittedName>
        <fullName evidence="9">Uncharacterized protein</fullName>
    </submittedName>
</protein>
<keyword evidence="4" id="KW-0328">Glycosyltransferase</keyword>
<dbReference type="Pfam" id="PF00534">
    <property type="entry name" value="Glycos_transf_1"/>
    <property type="match status" value="1"/>
</dbReference>
<organism evidence="9">
    <name type="scientific">marine sediment metagenome</name>
    <dbReference type="NCBI Taxonomy" id="412755"/>
    <lineage>
        <taxon>unclassified sequences</taxon>
        <taxon>metagenomes</taxon>
        <taxon>ecological metagenomes</taxon>
    </lineage>
</organism>
<dbReference type="InterPro" id="IPR001296">
    <property type="entry name" value="Glyco_trans_1"/>
</dbReference>
<evidence type="ECO:0000313" key="9">
    <source>
        <dbReference type="EMBL" id="GAG11012.1"/>
    </source>
</evidence>
<dbReference type="InterPro" id="IPR049438">
    <property type="entry name" value="TreT_GT1"/>
</dbReference>
<evidence type="ECO:0000256" key="5">
    <source>
        <dbReference type="ARBA" id="ARBA00022679"/>
    </source>
</evidence>
<comment type="caution">
    <text evidence="9">The sequence shown here is derived from an EMBL/GenBank/DDBJ whole genome shotgun (WGS) entry which is preliminary data.</text>
</comment>
<evidence type="ECO:0000256" key="3">
    <source>
        <dbReference type="ARBA" id="ARBA00022526"/>
    </source>
</evidence>
<evidence type="ECO:0000256" key="6">
    <source>
        <dbReference type="ARBA" id="ARBA00023277"/>
    </source>
</evidence>
<sequence>LNELGLRAHWDVISAGEEFFAVTKKFHNMLHGKKARLSQDEIDLFLSTSEENIKKMNLRGDIIFVHDPQPIVLVKKKPHLKKTKWLWRCHIDVSRPNAQVWDFLKPYVEEYDASVFSSPSFAQQLKIRQFLIPPSIDPLSDKNKELDPQTIAATLRKFGIASDKPVIAQISRFDYLKDPLGVVDVYKLVKKYIDCQLVLAGGTSADDPESTKVLAELQEKAKGDADIHILSVPAASDLEINALQRAADVVLQKSIREGFALTV</sequence>
<keyword evidence="6" id="KW-0119">Carbohydrate metabolism</keyword>
<feature type="domain" description="Trehalose synthase N-terminal" evidence="8">
    <location>
        <begin position="1"/>
        <end position="123"/>
    </location>
</feature>
<dbReference type="GO" id="GO:0006006">
    <property type="term" value="P:glucose metabolic process"/>
    <property type="evidence" value="ECO:0007669"/>
    <property type="project" value="UniProtKB-KW"/>
</dbReference>
<feature type="non-terminal residue" evidence="9">
    <location>
        <position position="1"/>
    </location>
</feature>
<feature type="domain" description="Glycosyl transferase family 1" evidence="7">
    <location>
        <begin position="156"/>
        <end position="263"/>
    </location>
</feature>
<dbReference type="AlphaFoldDB" id="X0VIL0"/>
<keyword evidence="5" id="KW-0808">Transferase</keyword>
<reference evidence="9" key="1">
    <citation type="journal article" date="2014" name="Front. Microbiol.">
        <title>High frequency of phylogenetically diverse reductive dehalogenase-homologous genes in deep subseafloor sedimentary metagenomes.</title>
        <authorList>
            <person name="Kawai M."/>
            <person name="Futagami T."/>
            <person name="Toyoda A."/>
            <person name="Takaki Y."/>
            <person name="Nishi S."/>
            <person name="Hori S."/>
            <person name="Arai W."/>
            <person name="Tsubouchi T."/>
            <person name="Morono Y."/>
            <person name="Uchiyama I."/>
            <person name="Ito T."/>
            <person name="Fujiyama A."/>
            <person name="Inagaki F."/>
            <person name="Takami H."/>
        </authorList>
    </citation>
    <scope>NUCLEOTIDE SEQUENCE</scope>
    <source>
        <strain evidence="9">Expedition CK06-06</strain>
    </source>
</reference>
<dbReference type="PANTHER" id="PTHR47779:SF1">
    <property type="entry name" value="SYNTHASE (CCG-9), PUTATIVE (AFU_ORTHOLOGUE AFUA_3G12100)-RELATED"/>
    <property type="match status" value="1"/>
</dbReference>
<dbReference type="SUPFAM" id="SSF53756">
    <property type="entry name" value="UDP-Glycosyltransferase/glycogen phosphorylase"/>
    <property type="match status" value="1"/>
</dbReference>
<evidence type="ECO:0000256" key="4">
    <source>
        <dbReference type="ARBA" id="ARBA00022676"/>
    </source>
</evidence>
<evidence type="ECO:0000259" key="7">
    <source>
        <dbReference type="Pfam" id="PF00534"/>
    </source>
</evidence>